<dbReference type="SUPFAM" id="SSF46565">
    <property type="entry name" value="Chaperone J-domain"/>
    <property type="match status" value="1"/>
</dbReference>
<gene>
    <name evidence="3" type="ORF">EHQ30_16560</name>
</gene>
<dbReference type="AlphaFoldDB" id="A0A2M9Y156"/>
<dbReference type="PROSITE" id="PS50076">
    <property type="entry name" value="DNAJ_2"/>
    <property type="match status" value="1"/>
</dbReference>
<keyword evidence="4" id="KW-1185">Reference proteome</keyword>
<dbReference type="EMBL" id="RQFP01000014">
    <property type="protein sequence ID" value="TGK91803.1"/>
    <property type="molecule type" value="Genomic_DNA"/>
</dbReference>
<dbReference type="Pfam" id="PF00226">
    <property type="entry name" value="DnaJ"/>
    <property type="match status" value="1"/>
</dbReference>
<evidence type="ECO:0000313" key="3">
    <source>
        <dbReference type="EMBL" id="TGK91803.1"/>
    </source>
</evidence>
<feature type="domain" description="J" evidence="2">
    <location>
        <begin position="8"/>
        <end position="73"/>
    </location>
</feature>
<dbReference type="InterPro" id="IPR001623">
    <property type="entry name" value="DnaJ_domain"/>
</dbReference>
<keyword evidence="1" id="KW-0472">Membrane</keyword>
<evidence type="ECO:0000259" key="2">
    <source>
        <dbReference type="PROSITE" id="PS50076"/>
    </source>
</evidence>
<dbReference type="Proteomes" id="UP000297891">
    <property type="component" value="Unassembled WGS sequence"/>
</dbReference>
<reference evidence="3" key="1">
    <citation type="journal article" date="2019" name="PLoS Negl. Trop. Dis.">
        <title>Revisiting the worldwide diversity of Leptospira species in the environment.</title>
        <authorList>
            <person name="Vincent A.T."/>
            <person name="Schiettekatte O."/>
            <person name="Bourhy P."/>
            <person name="Veyrier F.J."/>
            <person name="Picardeau M."/>
        </authorList>
    </citation>
    <scope>NUCLEOTIDE SEQUENCE [LARGE SCALE GENOMIC DNA]</scope>
    <source>
        <strain evidence="3">201800277</strain>
    </source>
</reference>
<dbReference type="InterPro" id="IPR036869">
    <property type="entry name" value="J_dom_sf"/>
</dbReference>
<feature type="transmembrane region" description="Helical" evidence="1">
    <location>
        <begin position="169"/>
        <end position="187"/>
    </location>
</feature>
<dbReference type="OrthoDB" id="326457at2"/>
<comment type="caution">
    <text evidence="3">The sequence shown here is derived from an EMBL/GenBank/DDBJ whole genome shotgun (WGS) entry which is preliminary data.</text>
</comment>
<keyword evidence="1" id="KW-1133">Transmembrane helix</keyword>
<evidence type="ECO:0000313" key="4">
    <source>
        <dbReference type="Proteomes" id="UP000297891"/>
    </source>
</evidence>
<evidence type="ECO:0000256" key="1">
    <source>
        <dbReference type="SAM" id="Phobius"/>
    </source>
</evidence>
<dbReference type="Gene3D" id="1.10.287.110">
    <property type="entry name" value="DnaJ domain"/>
    <property type="match status" value="1"/>
</dbReference>
<proteinExistence type="predicted"/>
<accession>A0A2M9Y156</accession>
<name>A0A2M9Y156_9LEPT</name>
<keyword evidence="1" id="KW-0812">Transmembrane</keyword>
<protein>
    <submittedName>
        <fullName evidence="3">Molecular chaperone DnaJ</fullName>
    </submittedName>
</protein>
<sequence>MTWTKRETFYAILGVTKESTPETIEAIYLKELEFWERLDQAGIPEAKEKILELTRAYLTLSDPKKRKDYDSSLDFEFVLLDGKAKDPEMEEAYDVYRLGHNKTYQEILIEFAKFREEMGDTLWVLKKTTVYMVLNLLLYSGLILAHSLWNENLENEKHWIDYTSGWGSGVFLICSGIGYLIFRFRFLKKGLEKRKEKRN</sequence>
<dbReference type="PRINTS" id="PR00625">
    <property type="entry name" value="JDOMAIN"/>
</dbReference>
<organism evidence="3 4">
    <name type="scientific">Leptospira brenneri</name>
    <dbReference type="NCBI Taxonomy" id="2023182"/>
    <lineage>
        <taxon>Bacteria</taxon>
        <taxon>Pseudomonadati</taxon>
        <taxon>Spirochaetota</taxon>
        <taxon>Spirochaetia</taxon>
        <taxon>Leptospirales</taxon>
        <taxon>Leptospiraceae</taxon>
        <taxon>Leptospira</taxon>
    </lineage>
</organism>
<feature type="transmembrane region" description="Helical" evidence="1">
    <location>
        <begin position="130"/>
        <end position="149"/>
    </location>
</feature>
<dbReference type="RefSeq" id="WP_100790649.1">
    <property type="nucleotide sequence ID" value="NZ_NPDQ01000004.1"/>
</dbReference>